<protein>
    <submittedName>
        <fullName evidence="1">Uncharacterized protein</fullName>
    </submittedName>
</protein>
<dbReference type="Proteomes" id="UP000034096">
    <property type="component" value="Unassembled WGS sequence"/>
</dbReference>
<comment type="caution">
    <text evidence="1">The sequence shown here is derived from an EMBL/GenBank/DDBJ whole genome shotgun (WGS) entry which is preliminary data.</text>
</comment>
<reference evidence="1 2" key="1">
    <citation type="journal article" date="2015" name="Nature">
        <title>rRNA introns, odd ribosomes, and small enigmatic genomes across a large radiation of phyla.</title>
        <authorList>
            <person name="Brown C.T."/>
            <person name="Hug L.A."/>
            <person name="Thomas B.C."/>
            <person name="Sharon I."/>
            <person name="Castelle C.J."/>
            <person name="Singh A."/>
            <person name="Wilkins M.J."/>
            <person name="Williams K.H."/>
            <person name="Banfield J.F."/>
        </authorList>
    </citation>
    <scope>NUCLEOTIDE SEQUENCE [LARGE SCALE GENOMIC DNA]</scope>
</reference>
<gene>
    <name evidence="1" type="ORF">US75_C0026G0019</name>
</gene>
<proteinExistence type="predicted"/>
<evidence type="ECO:0000313" key="2">
    <source>
        <dbReference type="Proteomes" id="UP000034096"/>
    </source>
</evidence>
<organism evidence="1 2">
    <name type="scientific">Candidatus Woesebacteria bacterium GW2011_GWC1_38_13</name>
    <dbReference type="NCBI Taxonomy" id="1618583"/>
    <lineage>
        <taxon>Bacteria</taxon>
        <taxon>Candidatus Woeseibacteriota</taxon>
    </lineage>
</organism>
<dbReference type="AlphaFoldDB" id="A0A0G0IJ11"/>
<sequence length="276" mass="30570">MERLTEFENISKSKVYWASVEKSWPEISVVNKKDVFGESANVCVVLCPLYAQGDLRSAGLIKPPFGISESRVAGKILAYKKVLESMSESIRQTGYEMNLLAVLADKGVLFHGKPGKEEDGALEYHCQLYNDELSALAKTKGFNFTLQSYSGLGVKFPTFVDLSAPIPSELVGLADGLNSKSAPEYEMITLLNEYFNLSIAPSKKNRHVVERVLSMNGMDFNGAFWLIAGYLAFDAKIPEIAGANGIYLVAERLEPMFGISRFTEKLKNMTRIQLKA</sequence>
<name>A0A0G0IJ11_9BACT</name>
<dbReference type="EMBL" id="LBUE01000026">
    <property type="protein sequence ID" value="KKQ55303.1"/>
    <property type="molecule type" value="Genomic_DNA"/>
</dbReference>
<dbReference type="STRING" id="1618583.US75_C0026G0019"/>
<accession>A0A0G0IJ11</accession>
<evidence type="ECO:0000313" key="1">
    <source>
        <dbReference type="EMBL" id="KKQ55303.1"/>
    </source>
</evidence>